<dbReference type="RefSeq" id="WP_386346811.1">
    <property type="nucleotide sequence ID" value="NZ_JBHSFG010000052.1"/>
</dbReference>
<evidence type="ECO:0000256" key="1">
    <source>
        <dbReference type="SAM" id="Phobius"/>
    </source>
</evidence>
<organism evidence="2 3">
    <name type="scientific">Streptomyces xiangluensis</name>
    <dbReference type="NCBI Taxonomy" id="2665720"/>
    <lineage>
        <taxon>Bacteria</taxon>
        <taxon>Bacillati</taxon>
        <taxon>Actinomycetota</taxon>
        <taxon>Actinomycetes</taxon>
        <taxon>Kitasatosporales</taxon>
        <taxon>Streptomycetaceae</taxon>
        <taxon>Streptomyces</taxon>
    </lineage>
</organism>
<feature type="transmembrane region" description="Helical" evidence="1">
    <location>
        <begin position="12"/>
        <end position="35"/>
    </location>
</feature>
<evidence type="ECO:0000313" key="2">
    <source>
        <dbReference type="EMBL" id="MFC4468761.1"/>
    </source>
</evidence>
<evidence type="ECO:0000313" key="3">
    <source>
        <dbReference type="Proteomes" id="UP001596012"/>
    </source>
</evidence>
<comment type="caution">
    <text evidence="2">The sequence shown here is derived from an EMBL/GenBank/DDBJ whole genome shotgun (WGS) entry which is preliminary data.</text>
</comment>
<dbReference type="Proteomes" id="UP001596012">
    <property type="component" value="Unassembled WGS sequence"/>
</dbReference>
<sequence length="71" mass="6814">MNARHSSGRVTTALVGALVGAAAGILLVSAAGALALEIDGLFAGLAIGVPALCGAVVGAFLMPGNSRSNPR</sequence>
<gene>
    <name evidence="2" type="ORF">ACFPH6_30230</name>
</gene>
<keyword evidence="1" id="KW-0472">Membrane</keyword>
<feature type="transmembrane region" description="Helical" evidence="1">
    <location>
        <begin position="41"/>
        <end position="62"/>
    </location>
</feature>
<dbReference type="EMBL" id="JBHSFG010000052">
    <property type="protein sequence ID" value="MFC4468761.1"/>
    <property type="molecule type" value="Genomic_DNA"/>
</dbReference>
<protein>
    <submittedName>
        <fullName evidence="2">Uncharacterized protein</fullName>
    </submittedName>
</protein>
<accession>A0ABV8YWU9</accession>
<keyword evidence="1" id="KW-1133">Transmembrane helix</keyword>
<proteinExistence type="predicted"/>
<keyword evidence="1" id="KW-0812">Transmembrane</keyword>
<reference evidence="3" key="1">
    <citation type="journal article" date="2019" name="Int. J. Syst. Evol. Microbiol.">
        <title>The Global Catalogue of Microorganisms (GCM) 10K type strain sequencing project: providing services to taxonomists for standard genome sequencing and annotation.</title>
        <authorList>
            <consortium name="The Broad Institute Genomics Platform"/>
            <consortium name="The Broad Institute Genome Sequencing Center for Infectious Disease"/>
            <person name="Wu L."/>
            <person name="Ma J."/>
        </authorList>
    </citation>
    <scope>NUCLEOTIDE SEQUENCE [LARGE SCALE GENOMIC DNA]</scope>
    <source>
        <strain evidence="3">DT43</strain>
    </source>
</reference>
<keyword evidence="3" id="KW-1185">Reference proteome</keyword>
<name>A0ABV8YWU9_9ACTN</name>